<protein>
    <recommendedName>
        <fullName evidence="3">Sulfotransferase family protein</fullName>
    </recommendedName>
</protein>
<organism evidence="2">
    <name type="scientific">Streptantibioticus silvisoli</name>
    <dbReference type="NCBI Taxonomy" id="2705255"/>
    <lineage>
        <taxon>Bacteria</taxon>
        <taxon>Bacillati</taxon>
        <taxon>Actinomycetota</taxon>
        <taxon>Actinomycetes</taxon>
        <taxon>Kitasatosporales</taxon>
        <taxon>Streptomycetaceae</taxon>
        <taxon>Streptantibioticus</taxon>
    </lineage>
</organism>
<evidence type="ECO:0000313" key="2">
    <source>
        <dbReference type="EMBL" id="MDI5971785.1"/>
    </source>
</evidence>
<dbReference type="AlphaFoldDB" id="A0AA90H6F2"/>
<sequence length="332" mass="36274">MPAEENLAELARAGYLPADIDLDDGVVLLAKLAHSGFQEVWYSDTVAGVDAGDHKVVPFRAFVEQFADRRDDEHLRLIAHTSRCGSTLLANLLTLRPTTMVLKEPDFVTVPARRIALAADAAEAADSAALLRALMNFSCHAAAVAGRELVIKLTSWITPLVVAALNGSEHATWLFVWREPEEVVASNVAQSPSWGRDTEDGRAARYLAGVADTPLGSVEFYANTWQRIVDSFGPTGTGIRWRTLEYRELAGAKAESLVATESWFGLAAAGGLPAAFEEESKRYSKGSRAEVFEPANAHRRSPLEPDEQEQVDVLTKRALETLRAETDHRLLP</sequence>
<gene>
    <name evidence="2" type="ORF">POF50_021025</name>
</gene>
<feature type="region of interest" description="Disordered" evidence="1">
    <location>
        <begin position="286"/>
        <end position="311"/>
    </location>
</feature>
<dbReference type="Gene3D" id="3.40.50.300">
    <property type="entry name" value="P-loop containing nucleotide triphosphate hydrolases"/>
    <property type="match status" value="1"/>
</dbReference>
<dbReference type="InterPro" id="IPR027417">
    <property type="entry name" value="P-loop_NTPase"/>
</dbReference>
<dbReference type="SUPFAM" id="SSF52540">
    <property type="entry name" value="P-loop containing nucleoside triphosphate hydrolases"/>
    <property type="match status" value="1"/>
</dbReference>
<evidence type="ECO:0008006" key="3">
    <source>
        <dbReference type="Google" id="ProtNLM"/>
    </source>
</evidence>
<reference evidence="2" key="1">
    <citation type="submission" date="2023-05" db="EMBL/GenBank/DDBJ databases">
        <title>Streptantibioticus silvisoli sp. nov., acidotolerant actinomycetes 1 from pine litter.</title>
        <authorList>
            <person name="Swiecimska M."/>
            <person name="Golinska P."/>
            <person name="Sangal V."/>
            <person name="Wachnowicz B."/>
            <person name="Goodfellow M."/>
        </authorList>
    </citation>
    <scope>NUCLEOTIDE SEQUENCE</scope>
    <source>
        <strain evidence="2">SL13</strain>
    </source>
</reference>
<accession>A0AA90H6F2</accession>
<proteinExistence type="predicted"/>
<evidence type="ECO:0000256" key="1">
    <source>
        <dbReference type="SAM" id="MobiDB-lite"/>
    </source>
</evidence>
<dbReference type="RefSeq" id="WP_271313023.1">
    <property type="nucleotide sequence ID" value="NZ_JABXJJ020000025.1"/>
</dbReference>
<dbReference type="EMBL" id="JABXJJ020000025">
    <property type="protein sequence ID" value="MDI5971785.1"/>
    <property type="molecule type" value="Genomic_DNA"/>
</dbReference>
<comment type="caution">
    <text evidence="2">The sequence shown here is derived from an EMBL/GenBank/DDBJ whole genome shotgun (WGS) entry which is preliminary data.</text>
</comment>
<name>A0AA90H6F2_9ACTN</name>